<evidence type="ECO:0000313" key="3">
    <source>
        <dbReference type="EMBL" id="KAI6781532.1"/>
    </source>
</evidence>
<sequence>MPRIEEIDLHPWGWETDPEEERFRLSTLDYLTTKTFTTVAVIFKIEASQKEMVTELFKESIARTLSQVRHMIGTIEKDADGQHSIVRKRGTTIKFVVQHLDGPEDTYPSFAEMEKAHFTSDVLGDADKLSHPPMTFGPKPEADPDNSPPVMAFKLNYIPGGMILMLPTHHYANGLVGFTSFIHQIADWCYALVNKTDHPLFDPRNLDRTLFTNLGFETAEASEEPSTETSGSAPAPGRALPVSSPPRHRRSHSLLFHVPKSKAAQLKKLATPADGSWITTYNAICAMMWRVFSRIREPLYNPGRDYTPIFGTGVTLIKKIPNMPERMQGNMQFDINSTTSHLPQFTLGEIISDVPLSKLASYIREMTESVTPKMLAVELQKVAHKRGKENLSISADAFPLMALYITDWRSSNFCDFDFGFASPTAYRHVFGTIPLSQCVVYPAHRGPAGDDEGIELQVTFEEELMADLLNDPEWNRYFEFRGVDTMAEGGMKPKL</sequence>
<proteinExistence type="predicted"/>
<dbReference type="InterPro" id="IPR050317">
    <property type="entry name" value="Plant_Fungal_Acyltransferase"/>
</dbReference>
<organism evidence="3 4">
    <name type="scientific">Emericellopsis cladophorae</name>
    <dbReference type="NCBI Taxonomy" id="2686198"/>
    <lineage>
        <taxon>Eukaryota</taxon>
        <taxon>Fungi</taxon>
        <taxon>Dikarya</taxon>
        <taxon>Ascomycota</taxon>
        <taxon>Pezizomycotina</taxon>
        <taxon>Sordariomycetes</taxon>
        <taxon>Hypocreomycetidae</taxon>
        <taxon>Hypocreales</taxon>
        <taxon>Bionectriaceae</taxon>
        <taxon>Emericellopsis</taxon>
    </lineage>
</organism>
<keyword evidence="1" id="KW-0808">Transferase</keyword>
<dbReference type="Gene3D" id="3.30.559.10">
    <property type="entry name" value="Chloramphenicol acetyltransferase-like domain"/>
    <property type="match status" value="2"/>
</dbReference>
<keyword evidence="4" id="KW-1185">Reference proteome</keyword>
<dbReference type="Pfam" id="PF02458">
    <property type="entry name" value="Transferase"/>
    <property type="match status" value="1"/>
</dbReference>
<evidence type="ECO:0000256" key="2">
    <source>
        <dbReference type="SAM" id="MobiDB-lite"/>
    </source>
</evidence>
<dbReference type="EMBL" id="JAGIXG020000021">
    <property type="protein sequence ID" value="KAI6781532.1"/>
    <property type="molecule type" value="Genomic_DNA"/>
</dbReference>
<dbReference type="PANTHER" id="PTHR31642:SF310">
    <property type="entry name" value="FATTY ALCOHOL:CAFFEOYL-COA ACYLTRANSFERASE"/>
    <property type="match status" value="1"/>
</dbReference>
<accession>A0A9Q0BD56</accession>
<dbReference type="OrthoDB" id="671439at2759"/>
<dbReference type="Proteomes" id="UP001055219">
    <property type="component" value="Unassembled WGS sequence"/>
</dbReference>
<evidence type="ECO:0000256" key="1">
    <source>
        <dbReference type="ARBA" id="ARBA00022679"/>
    </source>
</evidence>
<comment type="caution">
    <text evidence="3">The sequence shown here is derived from an EMBL/GenBank/DDBJ whole genome shotgun (WGS) entry which is preliminary data.</text>
</comment>
<feature type="region of interest" description="Disordered" evidence="2">
    <location>
        <begin position="218"/>
        <end position="249"/>
    </location>
</feature>
<dbReference type="GeneID" id="75828013"/>
<reference evidence="3" key="2">
    <citation type="submission" date="2022-07" db="EMBL/GenBank/DDBJ databases">
        <authorList>
            <person name="Goncalves M.F.M."/>
            <person name="Hilario S."/>
            <person name="Van De Peer Y."/>
            <person name="Esteves A.C."/>
            <person name="Alves A."/>
        </authorList>
    </citation>
    <scope>NUCLEOTIDE SEQUENCE</scope>
    <source>
        <strain evidence="3">MUM 19.33</strain>
    </source>
</reference>
<dbReference type="RefSeq" id="XP_051362388.1">
    <property type="nucleotide sequence ID" value="XM_051506378.1"/>
</dbReference>
<name>A0A9Q0BD56_9HYPO</name>
<protein>
    <submittedName>
        <fullName evidence="3">Uncharacterized protein</fullName>
    </submittedName>
</protein>
<evidence type="ECO:0000313" key="4">
    <source>
        <dbReference type="Proteomes" id="UP001055219"/>
    </source>
</evidence>
<dbReference type="GO" id="GO:0016747">
    <property type="term" value="F:acyltransferase activity, transferring groups other than amino-acyl groups"/>
    <property type="evidence" value="ECO:0007669"/>
    <property type="project" value="TreeGrafter"/>
</dbReference>
<dbReference type="InterPro" id="IPR023213">
    <property type="entry name" value="CAT-like_dom_sf"/>
</dbReference>
<dbReference type="AlphaFoldDB" id="A0A9Q0BD56"/>
<dbReference type="PANTHER" id="PTHR31642">
    <property type="entry name" value="TRICHOTHECENE 3-O-ACETYLTRANSFERASE"/>
    <property type="match status" value="1"/>
</dbReference>
<gene>
    <name evidence="3" type="ORF">J7T54_001495</name>
</gene>
<reference evidence="3" key="1">
    <citation type="journal article" date="2021" name="J Fungi (Basel)">
        <title>Genomic and Metabolomic Analyses of the Marine Fungus Emericellopsis cladophorae: Insights into Saltwater Adaptability Mechanisms and Its Biosynthetic Potential.</title>
        <authorList>
            <person name="Goncalves M.F.M."/>
            <person name="Hilario S."/>
            <person name="Van de Peer Y."/>
            <person name="Esteves A.C."/>
            <person name="Alves A."/>
        </authorList>
    </citation>
    <scope>NUCLEOTIDE SEQUENCE</scope>
    <source>
        <strain evidence="3">MUM 19.33</strain>
    </source>
</reference>